<dbReference type="EMBL" id="JAANBB010000053">
    <property type="protein sequence ID" value="KAF7552905.1"/>
    <property type="molecule type" value="Genomic_DNA"/>
</dbReference>
<sequence>MPLTDYLGLLDVGGNFIQVGVPDGGNLPPISVFTLIKTSVNIGGSLIGSPEEIEEMLQLALDKKIKPWIETRPMEEANQAIVDLEAGLPRYRYVLVNGKHL</sequence>
<accession>A0A9P5H9M9</accession>
<protein>
    <recommendedName>
        <fullName evidence="6">Alcohol dehydrogenase</fullName>
    </recommendedName>
</protein>
<organism evidence="4 5">
    <name type="scientific">Cylindrodendrum hubeiense</name>
    <dbReference type="NCBI Taxonomy" id="595255"/>
    <lineage>
        <taxon>Eukaryota</taxon>
        <taxon>Fungi</taxon>
        <taxon>Dikarya</taxon>
        <taxon>Ascomycota</taxon>
        <taxon>Pezizomycotina</taxon>
        <taxon>Sordariomycetes</taxon>
        <taxon>Hypocreomycetidae</taxon>
        <taxon>Hypocreales</taxon>
        <taxon>Nectriaceae</taxon>
        <taxon>Cylindrodendrum</taxon>
    </lineage>
</organism>
<dbReference type="Gene3D" id="3.90.180.10">
    <property type="entry name" value="Medium-chain alcohol dehydrogenases, catalytic domain"/>
    <property type="match status" value="1"/>
</dbReference>
<comment type="caution">
    <text evidence="4">The sequence shown here is derived from an EMBL/GenBank/DDBJ whole genome shotgun (WGS) entry which is preliminary data.</text>
</comment>
<dbReference type="Proteomes" id="UP000722485">
    <property type="component" value="Unassembled WGS sequence"/>
</dbReference>
<keyword evidence="3" id="KW-0560">Oxidoreductase</keyword>
<dbReference type="Gene3D" id="3.40.50.720">
    <property type="entry name" value="NAD(P)-binding Rossmann-like Domain"/>
    <property type="match status" value="1"/>
</dbReference>
<dbReference type="InterPro" id="IPR036291">
    <property type="entry name" value="NAD(P)-bd_dom_sf"/>
</dbReference>
<gene>
    <name evidence="4" type="ORF">G7Z17_g3956</name>
</gene>
<name>A0A9P5H9M9_9HYPO</name>
<evidence type="ECO:0000256" key="3">
    <source>
        <dbReference type="ARBA" id="ARBA00023002"/>
    </source>
</evidence>
<evidence type="ECO:0008006" key="6">
    <source>
        <dbReference type="Google" id="ProtNLM"/>
    </source>
</evidence>
<evidence type="ECO:0000256" key="2">
    <source>
        <dbReference type="ARBA" id="ARBA00022833"/>
    </source>
</evidence>
<dbReference type="InterPro" id="IPR047109">
    <property type="entry name" value="CAD-like"/>
</dbReference>
<evidence type="ECO:0000256" key="1">
    <source>
        <dbReference type="ARBA" id="ARBA00022723"/>
    </source>
</evidence>
<keyword evidence="5" id="KW-1185">Reference proteome</keyword>
<dbReference type="OrthoDB" id="1879366at2759"/>
<dbReference type="AlphaFoldDB" id="A0A9P5H9M9"/>
<evidence type="ECO:0000313" key="4">
    <source>
        <dbReference type="EMBL" id="KAF7552905.1"/>
    </source>
</evidence>
<evidence type="ECO:0000313" key="5">
    <source>
        <dbReference type="Proteomes" id="UP000722485"/>
    </source>
</evidence>
<dbReference type="SUPFAM" id="SSF51735">
    <property type="entry name" value="NAD(P)-binding Rossmann-fold domains"/>
    <property type="match status" value="1"/>
</dbReference>
<reference evidence="4" key="1">
    <citation type="submission" date="2020-03" db="EMBL/GenBank/DDBJ databases">
        <title>Draft Genome Sequence of Cylindrodendrum hubeiense.</title>
        <authorList>
            <person name="Buettner E."/>
            <person name="Kellner H."/>
        </authorList>
    </citation>
    <scope>NUCLEOTIDE SEQUENCE</scope>
    <source>
        <strain evidence="4">IHI 201604</strain>
    </source>
</reference>
<dbReference type="PANTHER" id="PTHR42683">
    <property type="entry name" value="ALDEHYDE REDUCTASE"/>
    <property type="match status" value="1"/>
</dbReference>
<dbReference type="GO" id="GO:0016616">
    <property type="term" value="F:oxidoreductase activity, acting on the CH-OH group of donors, NAD or NADP as acceptor"/>
    <property type="evidence" value="ECO:0007669"/>
    <property type="project" value="InterPro"/>
</dbReference>
<dbReference type="GO" id="GO:0046872">
    <property type="term" value="F:metal ion binding"/>
    <property type="evidence" value="ECO:0007669"/>
    <property type="project" value="UniProtKB-KW"/>
</dbReference>
<keyword evidence="2" id="KW-0862">Zinc</keyword>
<proteinExistence type="predicted"/>
<keyword evidence="1" id="KW-0479">Metal-binding</keyword>